<reference evidence="2 3" key="1">
    <citation type="journal article" date="2013" name="Gut Pathog.">
        <title>Draft genome of Ochrobactrum intermedium strain M86 isolated from non-ulcer dyspeptic individual from India.</title>
        <authorList>
            <person name="Kulkarni G."/>
            <person name="Dhotre D."/>
            <person name="Dharne M."/>
            <person name="Shetty S."/>
            <person name="Chowdhury S."/>
            <person name="Misra V."/>
            <person name="Misra S."/>
            <person name="Patole M."/>
            <person name="Shouche Y."/>
        </authorList>
    </citation>
    <scope>NUCLEOTIDE SEQUENCE [LARGE SCALE GENOMIC DNA]</scope>
    <source>
        <strain evidence="2 3">M86</strain>
    </source>
</reference>
<dbReference type="Proteomes" id="UP000011971">
    <property type="component" value="Unassembled WGS sequence"/>
</dbReference>
<gene>
    <name evidence="2" type="ORF">D584_00768</name>
</gene>
<dbReference type="EMBL" id="AOGE01000003">
    <property type="protein sequence ID" value="ELT51104.1"/>
    <property type="molecule type" value="Genomic_DNA"/>
</dbReference>
<dbReference type="SUPFAM" id="SSF69279">
    <property type="entry name" value="Phage tail proteins"/>
    <property type="match status" value="1"/>
</dbReference>
<dbReference type="AlphaFoldDB" id="M5K2K4"/>
<proteinExistence type="predicted"/>
<accession>M5K2K4</accession>
<sequence>MARRAVYQVNVAGQDISTKLLPILLSLEITDKEGSTSDTASISIDDRDQVIRFPKTGDPMTVSLGWEGEGMVAVFSGTVDEVQSNGSRGGGRVLSISAKGIDTQSKVKEHQHLNIDDADVETALKKAGEAADITDIKVDPELASIKRDWWGLDGESFIAFAERVAREVGGIFKMQGNKAALVSNTGGSATGKTMPTVTAAWGVNLISWDMRPVMGRPRRKKVKARYYDKKEAKWKETEATVEDEDDIVVTHDKKTGADEPDAKSKSEGKSRDVQRDKGGGTVEIDGDATARSGGKCIISGARAGIDGEYRIEEVNHSYSRSGWTTRLSVKLPGGEAGKDNRTPKKPKKKKPAGSTGGGSVVGDDIIVPA</sequence>
<evidence type="ECO:0000313" key="3">
    <source>
        <dbReference type="Proteomes" id="UP000011971"/>
    </source>
</evidence>
<dbReference type="RefSeq" id="WP_006470318.1">
    <property type="nucleotide sequence ID" value="NZ_AOGE01000003.1"/>
</dbReference>
<feature type="region of interest" description="Disordered" evidence="1">
    <location>
        <begin position="238"/>
        <end position="293"/>
    </location>
</feature>
<feature type="region of interest" description="Disordered" evidence="1">
    <location>
        <begin position="320"/>
        <end position="369"/>
    </location>
</feature>
<protein>
    <submittedName>
        <fullName evidence="2">Phage late control D family protein</fullName>
    </submittedName>
</protein>
<evidence type="ECO:0000313" key="2">
    <source>
        <dbReference type="EMBL" id="ELT51104.1"/>
    </source>
</evidence>
<comment type="caution">
    <text evidence="2">The sequence shown here is derived from an EMBL/GenBank/DDBJ whole genome shotgun (WGS) entry which is preliminary data.</text>
</comment>
<dbReference type="PATRIC" id="fig|1234597.4.peg.154"/>
<evidence type="ECO:0000256" key="1">
    <source>
        <dbReference type="SAM" id="MobiDB-lite"/>
    </source>
</evidence>
<name>M5K2K4_9HYPH</name>
<dbReference type="OrthoDB" id="7833734at2"/>
<feature type="compositionally biased region" description="Basic and acidic residues" evidence="1">
    <location>
        <begin position="248"/>
        <end position="278"/>
    </location>
</feature>
<organism evidence="2 3">
    <name type="scientific">Brucella intermedia M86</name>
    <dbReference type="NCBI Taxonomy" id="1234597"/>
    <lineage>
        <taxon>Bacteria</taxon>
        <taxon>Pseudomonadati</taxon>
        <taxon>Pseudomonadota</taxon>
        <taxon>Alphaproteobacteria</taxon>
        <taxon>Hyphomicrobiales</taxon>
        <taxon>Brucellaceae</taxon>
        <taxon>Brucella/Ochrobactrum group</taxon>
        <taxon>Brucella</taxon>
    </lineage>
</organism>